<comment type="caution">
    <text evidence="2">The sequence shown here is derived from an EMBL/GenBank/DDBJ whole genome shotgun (WGS) entry which is preliminary data.</text>
</comment>
<keyword evidence="3" id="KW-1185">Reference proteome</keyword>
<reference evidence="3" key="1">
    <citation type="journal article" date="2019" name="Int. J. Syst. Evol. Microbiol.">
        <title>The Global Catalogue of Microorganisms (GCM) 10K type strain sequencing project: providing services to taxonomists for standard genome sequencing and annotation.</title>
        <authorList>
            <consortium name="The Broad Institute Genomics Platform"/>
            <consortium name="The Broad Institute Genome Sequencing Center for Infectious Disease"/>
            <person name="Wu L."/>
            <person name="Ma J."/>
        </authorList>
    </citation>
    <scope>NUCLEOTIDE SEQUENCE [LARGE SCALE GENOMIC DNA]</scope>
    <source>
        <strain evidence="3">JCM 16908</strain>
    </source>
</reference>
<evidence type="ECO:0000313" key="3">
    <source>
        <dbReference type="Proteomes" id="UP001500888"/>
    </source>
</evidence>
<accession>A0ABP7J8Y5</accession>
<dbReference type="SUPFAM" id="SSF56399">
    <property type="entry name" value="ADP-ribosylation"/>
    <property type="match status" value="1"/>
</dbReference>
<dbReference type="EMBL" id="BAAAZR010000039">
    <property type="protein sequence ID" value="GAA3837097.1"/>
    <property type="molecule type" value="Genomic_DNA"/>
</dbReference>
<dbReference type="Pfam" id="PF06108">
    <property type="entry name" value="DUF952"/>
    <property type="match status" value="1"/>
</dbReference>
<gene>
    <name evidence="2" type="ORF">GCM10022226_68950</name>
</gene>
<protein>
    <submittedName>
        <fullName evidence="2">DUF952 domain-containing protein</fullName>
    </submittedName>
</protein>
<proteinExistence type="predicted"/>
<dbReference type="Proteomes" id="UP001500888">
    <property type="component" value="Unassembled WGS sequence"/>
</dbReference>
<sequence>MPRVPSETAISQRDPAISSDQGRGPFLPYSGGTRSTLGRVRLLHLSLADDWAAAVSAGEYQVSTLGRTLAQEGFIHACAGMDQLRGVAGRYYTGVTEPLVVLTLEEALLGCPVVFEVPPGAQEAFPHIYGPLPVEAVVAVTPFTP</sequence>
<organism evidence="2 3">
    <name type="scientific">Sphaerisporangium flaviroseum</name>
    <dbReference type="NCBI Taxonomy" id="509199"/>
    <lineage>
        <taxon>Bacteria</taxon>
        <taxon>Bacillati</taxon>
        <taxon>Actinomycetota</taxon>
        <taxon>Actinomycetes</taxon>
        <taxon>Streptosporangiales</taxon>
        <taxon>Streptosporangiaceae</taxon>
        <taxon>Sphaerisporangium</taxon>
    </lineage>
</organism>
<feature type="region of interest" description="Disordered" evidence="1">
    <location>
        <begin position="1"/>
        <end position="30"/>
    </location>
</feature>
<evidence type="ECO:0000256" key="1">
    <source>
        <dbReference type="SAM" id="MobiDB-lite"/>
    </source>
</evidence>
<evidence type="ECO:0000313" key="2">
    <source>
        <dbReference type="EMBL" id="GAA3837097.1"/>
    </source>
</evidence>
<name>A0ABP7J8Y5_9ACTN</name>
<dbReference type="Gene3D" id="3.20.170.20">
    <property type="entry name" value="Protein of unknown function DUF952"/>
    <property type="match status" value="1"/>
</dbReference>
<dbReference type="InterPro" id="IPR009297">
    <property type="entry name" value="DUF952"/>
</dbReference>